<proteinExistence type="predicted"/>
<organism evidence="1 2">
    <name type="scientific">Stieleria magnilauensis</name>
    <dbReference type="NCBI Taxonomy" id="2527963"/>
    <lineage>
        <taxon>Bacteria</taxon>
        <taxon>Pseudomonadati</taxon>
        <taxon>Planctomycetota</taxon>
        <taxon>Planctomycetia</taxon>
        <taxon>Pirellulales</taxon>
        <taxon>Pirellulaceae</taxon>
        <taxon>Stieleria</taxon>
    </lineage>
</organism>
<dbReference type="EMBL" id="CP036432">
    <property type="protein sequence ID" value="QDV88498.1"/>
    <property type="molecule type" value="Genomic_DNA"/>
</dbReference>
<keyword evidence="2" id="KW-1185">Reference proteome</keyword>
<dbReference type="Proteomes" id="UP000318081">
    <property type="component" value="Chromosome"/>
</dbReference>
<name>A0ABX5Y2J0_9BACT</name>
<accession>A0ABX5Y2J0</accession>
<protein>
    <submittedName>
        <fullName evidence="1">Uncharacterized protein</fullName>
    </submittedName>
</protein>
<evidence type="ECO:0000313" key="2">
    <source>
        <dbReference type="Proteomes" id="UP000318081"/>
    </source>
</evidence>
<reference evidence="1 2" key="1">
    <citation type="submission" date="2019-02" db="EMBL/GenBank/DDBJ databases">
        <title>Deep-cultivation of Planctomycetes and their phenomic and genomic characterization uncovers novel biology.</title>
        <authorList>
            <person name="Wiegand S."/>
            <person name="Jogler M."/>
            <person name="Boedeker C."/>
            <person name="Pinto D."/>
            <person name="Vollmers J."/>
            <person name="Rivas-Marin E."/>
            <person name="Kohn T."/>
            <person name="Peeters S.H."/>
            <person name="Heuer A."/>
            <person name="Rast P."/>
            <person name="Oberbeckmann S."/>
            <person name="Bunk B."/>
            <person name="Jeske O."/>
            <person name="Meyerdierks A."/>
            <person name="Storesund J.E."/>
            <person name="Kallscheuer N."/>
            <person name="Luecker S."/>
            <person name="Lage O.M."/>
            <person name="Pohl T."/>
            <person name="Merkel B.J."/>
            <person name="Hornburger P."/>
            <person name="Mueller R.-W."/>
            <person name="Bruemmer F."/>
            <person name="Labrenz M."/>
            <person name="Spormann A.M."/>
            <person name="Op den Camp H."/>
            <person name="Overmann J."/>
            <person name="Amann R."/>
            <person name="Jetten M.S.M."/>
            <person name="Mascher T."/>
            <person name="Medema M.H."/>
            <person name="Devos D.P."/>
            <person name="Kaster A.-K."/>
            <person name="Ovreas L."/>
            <person name="Rohde M."/>
            <person name="Galperin M.Y."/>
            <person name="Jogler C."/>
        </authorList>
    </citation>
    <scope>NUCLEOTIDE SEQUENCE [LARGE SCALE GENOMIC DNA]</scope>
    <source>
        <strain evidence="1 2">TBK1r</strain>
    </source>
</reference>
<gene>
    <name evidence="1" type="ORF">TBK1r_75310</name>
</gene>
<sequence length="84" mass="9558">MASRISNRFRAPHVLVQGPLNTLLGGVIRLAATVLATPDRRHFPRWGPKAHAQYRKIEKRLTQKWLPSPPNKPLGRFGLIMRAK</sequence>
<evidence type="ECO:0000313" key="1">
    <source>
        <dbReference type="EMBL" id="QDV88498.1"/>
    </source>
</evidence>